<comment type="caution">
    <text evidence="2">The sequence shown here is derived from an EMBL/GenBank/DDBJ whole genome shotgun (WGS) entry which is preliminary data.</text>
</comment>
<dbReference type="EMBL" id="JABSTU010000001">
    <property type="protein sequence ID" value="KAH8039357.1"/>
    <property type="molecule type" value="Genomic_DNA"/>
</dbReference>
<protein>
    <recommendedName>
        <fullName evidence="4">Secreted protein</fullName>
    </recommendedName>
</protein>
<organism evidence="2 3">
    <name type="scientific">Rhipicephalus microplus</name>
    <name type="common">Cattle tick</name>
    <name type="synonym">Boophilus microplus</name>
    <dbReference type="NCBI Taxonomy" id="6941"/>
    <lineage>
        <taxon>Eukaryota</taxon>
        <taxon>Metazoa</taxon>
        <taxon>Ecdysozoa</taxon>
        <taxon>Arthropoda</taxon>
        <taxon>Chelicerata</taxon>
        <taxon>Arachnida</taxon>
        <taxon>Acari</taxon>
        <taxon>Parasitiformes</taxon>
        <taxon>Ixodida</taxon>
        <taxon>Ixodoidea</taxon>
        <taxon>Ixodidae</taxon>
        <taxon>Rhipicephalinae</taxon>
        <taxon>Rhipicephalus</taxon>
        <taxon>Boophilus</taxon>
    </lineage>
</organism>
<evidence type="ECO:0000256" key="1">
    <source>
        <dbReference type="SAM" id="SignalP"/>
    </source>
</evidence>
<evidence type="ECO:0000313" key="2">
    <source>
        <dbReference type="EMBL" id="KAH8039357.1"/>
    </source>
</evidence>
<feature type="chain" id="PRO_5039918577" description="Secreted protein" evidence="1">
    <location>
        <begin position="24"/>
        <end position="122"/>
    </location>
</feature>
<reference evidence="2" key="1">
    <citation type="journal article" date="2020" name="Cell">
        <title>Large-Scale Comparative Analyses of Tick Genomes Elucidate Their Genetic Diversity and Vector Capacities.</title>
        <authorList>
            <consortium name="Tick Genome and Microbiome Consortium (TIGMIC)"/>
            <person name="Jia N."/>
            <person name="Wang J."/>
            <person name="Shi W."/>
            <person name="Du L."/>
            <person name="Sun Y."/>
            <person name="Zhan W."/>
            <person name="Jiang J.F."/>
            <person name="Wang Q."/>
            <person name="Zhang B."/>
            <person name="Ji P."/>
            <person name="Bell-Sakyi L."/>
            <person name="Cui X.M."/>
            <person name="Yuan T.T."/>
            <person name="Jiang B.G."/>
            <person name="Yang W.F."/>
            <person name="Lam T.T."/>
            <person name="Chang Q.C."/>
            <person name="Ding S.J."/>
            <person name="Wang X.J."/>
            <person name="Zhu J.G."/>
            <person name="Ruan X.D."/>
            <person name="Zhao L."/>
            <person name="Wei J.T."/>
            <person name="Ye R.Z."/>
            <person name="Que T.C."/>
            <person name="Du C.H."/>
            <person name="Zhou Y.H."/>
            <person name="Cheng J.X."/>
            <person name="Dai P.F."/>
            <person name="Guo W.B."/>
            <person name="Han X.H."/>
            <person name="Huang E.J."/>
            <person name="Li L.F."/>
            <person name="Wei W."/>
            <person name="Gao Y.C."/>
            <person name="Liu J.Z."/>
            <person name="Shao H.Z."/>
            <person name="Wang X."/>
            <person name="Wang C.C."/>
            <person name="Yang T.C."/>
            <person name="Huo Q.B."/>
            <person name="Li W."/>
            <person name="Chen H.Y."/>
            <person name="Chen S.E."/>
            <person name="Zhou L.G."/>
            <person name="Ni X.B."/>
            <person name="Tian J.H."/>
            <person name="Sheng Y."/>
            <person name="Liu T."/>
            <person name="Pan Y.S."/>
            <person name="Xia L.Y."/>
            <person name="Li J."/>
            <person name="Zhao F."/>
            <person name="Cao W.C."/>
        </authorList>
    </citation>
    <scope>NUCLEOTIDE SEQUENCE</scope>
    <source>
        <strain evidence="2">Rmic-2018</strain>
    </source>
</reference>
<keyword evidence="3" id="KW-1185">Reference proteome</keyword>
<dbReference type="Proteomes" id="UP000821866">
    <property type="component" value="Chromosome 1"/>
</dbReference>
<dbReference type="AlphaFoldDB" id="A0A9J6EYT7"/>
<reference evidence="2" key="2">
    <citation type="submission" date="2021-09" db="EMBL/GenBank/DDBJ databases">
        <authorList>
            <person name="Jia N."/>
            <person name="Wang J."/>
            <person name="Shi W."/>
            <person name="Du L."/>
            <person name="Sun Y."/>
            <person name="Zhan W."/>
            <person name="Jiang J."/>
            <person name="Wang Q."/>
            <person name="Zhang B."/>
            <person name="Ji P."/>
            <person name="Sakyi L.B."/>
            <person name="Cui X."/>
            <person name="Yuan T."/>
            <person name="Jiang B."/>
            <person name="Yang W."/>
            <person name="Lam T.T.-Y."/>
            <person name="Chang Q."/>
            <person name="Ding S."/>
            <person name="Wang X."/>
            <person name="Zhu J."/>
            <person name="Ruan X."/>
            <person name="Zhao L."/>
            <person name="Wei J."/>
            <person name="Que T."/>
            <person name="Du C."/>
            <person name="Cheng J."/>
            <person name="Dai P."/>
            <person name="Han X."/>
            <person name="Huang E."/>
            <person name="Gao Y."/>
            <person name="Liu J."/>
            <person name="Shao H."/>
            <person name="Ye R."/>
            <person name="Li L."/>
            <person name="Wei W."/>
            <person name="Wang X."/>
            <person name="Wang C."/>
            <person name="Huo Q."/>
            <person name="Li W."/>
            <person name="Guo W."/>
            <person name="Chen H."/>
            <person name="Chen S."/>
            <person name="Zhou L."/>
            <person name="Zhou L."/>
            <person name="Ni X."/>
            <person name="Tian J."/>
            <person name="Zhou Y."/>
            <person name="Sheng Y."/>
            <person name="Liu T."/>
            <person name="Pan Y."/>
            <person name="Xia L."/>
            <person name="Li J."/>
            <person name="Zhao F."/>
            <person name="Cao W."/>
        </authorList>
    </citation>
    <scope>NUCLEOTIDE SEQUENCE</scope>
    <source>
        <strain evidence="2">Rmic-2018</strain>
        <tissue evidence="2">Larvae</tissue>
    </source>
</reference>
<accession>A0A9J6EYT7</accession>
<evidence type="ECO:0008006" key="4">
    <source>
        <dbReference type="Google" id="ProtNLM"/>
    </source>
</evidence>
<keyword evidence="1" id="KW-0732">Signal</keyword>
<proteinExistence type="predicted"/>
<feature type="signal peptide" evidence="1">
    <location>
        <begin position="1"/>
        <end position="23"/>
    </location>
</feature>
<name>A0A9J6EYT7_RHIMP</name>
<evidence type="ECO:0000313" key="3">
    <source>
        <dbReference type="Proteomes" id="UP000821866"/>
    </source>
</evidence>
<gene>
    <name evidence="2" type="ORF">HPB51_005687</name>
</gene>
<sequence length="122" mass="13626">MDLCLSVMLDFWAATQLASPASANLLRIVQTDTLRCNASFMPFAVIWESATTDAIISLSTTSSVHLDLPARCPLIPPASRILRNNVTRIPEYKLMLERRMLIEAVSIPDYFVFEKVPCICHG</sequence>